<protein>
    <submittedName>
        <fullName evidence="1">Uncharacterized protein</fullName>
    </submittedName>
</protein>
<proteinExistence type="predicted"/>
<evidence type="ECO:0000313" key="2">
    <source>
        <dbReference type="Proteomes" id="UP000585474"/>
    </source>
</evidence>
<dbReference type="AlphaFoldDB" id="A0A7J0DIT5"/>
<name>A0A7J0DIT5_9ERIC</name>
<gene>
    <name evidence="1" type="ORF">Acr_00g0044090</name>
</gene>
<dbReference type="Proteomes" id="UP000585474">
    <property type="component" value="Unassembled WGS sequence"/>
</dbReference>
<organism evidence="1 2">
    <name type="scientific">Actinidia rufa</name>
    <dbReference type="NCBI Taxonomy" id="165716"/>
    <lineage>
        <taxon>Eukaryota</taxon>
        <taxon>Viridiplantae</taxon>
        <taxon>Streptophyta</taxon>
        <taxon>Embryophyta</taxon>
        <taxon>Tracheophyta</taxon>
        <taxon>Spermatophyta</taxon>
        <taxon>Magnoliopsida</taxon>
        <taxon>eudicotyledons</taxon>
        <taxon>Gunneridae</taxon>
        <taxon>Pentapetalae</taxon>
        <taxon>asterids</taxon>
        <taxon>Ericales</taxon>
        <taxon>Actinidiaceae</taxon>
        <taxon>Actinidia</taxon>
    </lineage>
</organism>
<comment type="caution">
    <text evidence="1">The sequence shown here is derived from an EMBL/GenBank/DDBJ whole genome shotgun (WGS) entry which is preliminary data.</text>
</comment>
<reference evidence="2" key="1">
    <citation type="submission" date="2019-07" db="EMBL/GenBank/DDBJ databases">
        <title>De Novo Assembly of kiwifruit Actinidia rufa.</title>
        <authorList>
            <person name="Sugita-Konishi S."/>
            <person name="Sato K."/>
            <person name="Mori E."/>
            <person name="Abe Y."/>
            <person name="Kisaki G."/>
            <person name="Hamano K."/>
            <person name="Suezawa K."/>
            <person name="Otani M."/>
            <person name="Fukuda T."/>
            <person name="Manabe T."/>
            <person name="Gomi K."/>
            <person name="Tabuchi M."/>
            <person name="Akimitsu K."/>
            <person name="Kataoka I."/>
        </authorList>
    </citation>
    <scope>NUCLEOTIDE SEQUENCE [LARGE SCALE GENOMIC DNA]</scope>
    <source>
        <strain evidence="2">cv. Fuchu</strain>
    </source>
</reference>
<sequence>MLFTFHTAAVGIKACARFLINHSTGGVRGGRQAHVEDVYAREEVAREAQPEARLAQRFAEWFEVLEQQLAALTVARLTSTPSAEFTICGGGGGGGG</sequence>
<evidence type="ECO:0000313" key="1">
    <source>
        <dbReference type="EMBL" id="GFS36109.1"/>
    </source>
</evidence>
<dbReference type="EMBL" id="BJWL01000241">
    <property type="protein sequence ID" value="GFS36109.1"/>
    <property type="molecule type" value="Genomic_DNA"/>
</dbReference>
<accession>A0A7J0DIT5</accession>
<keyword evidence="2" id="KW-1185">Reference proteome</keyword>